<dbReference type="AlphaFoldDB" id="A0A6A6AJH9"/>
<dbReference type="InterPro" id="IPR036047">
    <property type="entry name" value="F-box-like_dom_sf"/>
</dbReference>
<dbReference type="RefSeq" id="XP_033526347.1">
    <property type="nucleotide sequence ID" value="XM_033665609.1"/>
</dbReference>
<feature type="domain" description="F-box" evidence="1">
    <location>
        <begin position="11"/>
        <end position="60"/>
    </location>
</feature>
<dbReference type="OrthoDB" id="2125396at2759"/>
<dbReference type="Pfam" id="PF12937">
    <property type="entry name" value="F-box-like"/>
    <property type="match status" value="1"/>
</dbReference>
<dbReference type="InterPro" id="IPR032675">
    <property type="entry name" value="LRR_dom_sf"/>
</dbReference>
<dbReference type="GeneID" id="54406041"/>
<dbReference type="CDD" id="cd09917">
    <property type="entry name" value="F-box_SF"/>
    <property type="match status" value="1"/>
</dbReference>
<reference evidence="2" key="1">
    <citation type="journal article" date="2020" name="Stud. Mycol.">
        <title>101 Dothideomycetes genomes: a test case for predicting lifestyles and emergence of pathogens.</title>
        <authorList>
            <person name="Haridas S."/>
            <person name="Albert R."/>
            <person name="Binder M."/>
            <person name="Bloem J."/>
            <person name="Labutti K."/>
            <person name="Salamov A."/>
            <person name="Andreopoulos B."/>
            <person name="Baker S."/>
            <person name="Barry K."/>
            <person name="Bills G."/>
            <person name="Bluhm B."/>
            <person name="Cannon C."/>
            <person name="Castanera R."/>
            <person name="Culley D."/>
            <person name="Daum C."/>
            <person name="Ezra D."/>
            <person name="Gonzalez J."/>
            <person name="Henrissat B."/>
            <person name="Kuo A."/>
            <person name="Liang C."/>
            <person name="Lipzen A."/>
            <person name="Lutzoni F."/>
            <person name="Magnuson J."/>
            <person name="Mondo S."/>
            <person name="Nolan M."/>
            <person name="Ohm R."/>
            <person name="Pangilinan J."/>
            <person name="Park H.-J."/>
            <person name="Ramirez L."/>
            <person name="Alfaro M."/>
            <person name="Sun H."/>
            <person name="Tritt A."/>
            <person name="Yoshinaga Y."/>
            <person name="Zwiers L.-H."/>
            <person name="Turgeon B."/>
            <person name="Goodwin S."/>
            <person name="Spatafora J."/>
            <person name="Crous P."/>
            <person name="Grigoriev I."/>
        </authorList>
    </citation>
    <scope>NUCLEOTIDE SEQUENCE</scope>
    <source>
        <strain evidence="2">CBS 119687</strain>
    </source>
</reference>
<gene>
    <name evidence="2" type="ORF">P153DRAFT_334331</name>
</gene>
<organism evidence="2 3">
    <name type="scientific">Dothidotthia symphoricarpi CBS 119687</name>
    <dbReference type="NCBI Taxonomy" id="1392245"/>
    <lineage>
        <taxon>Eukaryota</taxon>
        <taxon>Fungi</taxon>
        <taxon>Dikarya</taxon>
        <taxon>Ascomycota</taxon>
        <taxon>Pezizomycotina</taxon>
        <taxon>Dothideomycetes</taxon>
        <taxon>Pleosporomycetidae</taxon>
        <taxon>Pleosporales</taxon>
        <taxon>Dothidotthiaceae</taxon>
        <taxon>Dothidotthia</taxon>
    </lineage>
</organism>
<dbReference type="SUPFAM" id="SSF52047">
    <property type="entry name" value="RNI-like"/>
    <property type="match status" value="1"/>
</dbReference>
<dbReference type="SUPFAM" id="SSF81383">
    <property type="entry name" value="F-box domain"/>
    <property type="match status" value="1"/>
</dbReference>
<name>A0A6A6AJH9_9PLEO</name>
<accession>A0A6A6AJH9</accession>
<dbReference type="EMBL" id="ML977501">
    <property type="protein sequence ID" value="KAF2131960.1"/>
    <property type="molecule type" value="Genomic_DNA"/>
</dbReference>
<keyword evidence="3" id="KW-1185">Reference proteome</keyword>
<dbReference type="Gene3D" id="1.20.1280.50">
    <property type="match status" value="1"/>
</dbReference>
<evidence type="ECO:0000313" key="2">
    <source>
        <dbReference type="EMBL" id="KAF2131960.1"/>
    </source>
</evidence>
<evidence type="ECO:0000313" key="3">
    <source>
        <dbReference type="Proteomes" id="UP000799771"/>
    </source>
</evidence>
<dbReference type="Gene3D" id="3.80.10.10">
    <property type="entry name" value="Ribonuclease Inhibitor"/>
    <property type="match status" value="1"/>
</dbReference>
<protein>
    <recommendedName>
        <fullName evidence="1">F-box domain-containing protein</fullName>
    </recommendedName>
</protein>
<evidence type="ECO:0000259" key="1">
    <source>
        <dbReference type="Pfam" id="PF12937"/>
    </source>
</evidence>
<sequence>MAESMSVYATYLPDELLLEILSYVEGWQVKERQGSLARFCAVNRQWYDVAVRPLYASPYLYGGAYELFIRTICPSVLAHIKPTALSSLVKVLDLSHIVHNGNKSVTARLLGRTKTSLTTFIAPQASFAINCWASLSKCAHLRVLDLTLVSEMISFQSLNQTIRQLADLRELYLPRCSTNYERVALSMNVRWPPRLQHLSLSGSVTGKFLWDMLRQPDSFPPSLASLSILHSPGLDHQGIKPLLCNLARTLTTVELRDLSTVKHGRFNAVLDWLPRLTTLTIALDYIDARFAHMPPAFSPSQWRDAKPLQRLVLVTSGQTNIDPSRCFTAVDLYALIDERFLGRLRYLDVGLSTEWSREQDGAELGALEMLIADDLDRESWVERRWHYEGVDAGGAETYEAFLETGVGKRMRPRLRMLRNR</sequence>
<proteinExistence type="predicted"/>
<dbReference type="Proteomes" id="UP000799771">
    <property type="component" value="Unassembled WGS sequence"/>
</dbReference>
<dbReference type="InterPro" id="IPR001810">
    <property type="entry name" value="F-box_dom"/>
</dbReference>